<evidence type="ECO:0000256" key="2">
    <source>
        <dbReference type="PIRSR" id="PIRSR004848-1"/>
    </source>
</evidence>
<comment type="caution">
    <text evidence="5">The sequence shown here is derived from an EMBL/GenBank/DDBJ whole genome shotgun (WGS) entry which is preliminary data.</text>
</comment>
<dbReference type="PANTHER" id="PTHR10146">
    <property type="entry name" value="PROLINE SYNTHETASE CO-TRANSCRIBED BACTERIAL HOMOLOG PROTEIN"/>
    <property type="match status" value="1"/>
</dbReference>
<gene>
    <name evidence="5" type="ORF">A3I51_02765</name>
</gene>
<feature type="domain" description="Alanine racemase N-terminal" evidence="4">
    <location>
        <begin position="55"/>
        <end position="210"/>
    </location>
</feature>
<feature type="modified residue" description="N6-(pyridoxal phosphate)lysine" evidence="2">
    <location>
        <position position="40"/>
    </location>
</feature>
<keyword evidence="1 2" id="KW-0663">Pyridoxal phosphate</keyword>
<evidence type="ECO:0000259" key="4">
    <source>
        <dbReference type="Pfam" id="PF01168"/>
    </source>
</evidence>
<feature type="non-terminal residue" evidence="5">
    <location>
        <position position="220"/>
    </location>
</feature>
<dbReference type="InterPro" id="IPR029066">
    <property type="entry name" value="PLP-binding_barrel"/>
</dbReference>
<dbReference type="CDD" id="cd00635">
    <property type="entry name" value="PLPDE_III_YBL036c_like"/>
    <property type="match status" value="1"/>
</dbReference>
<dbReference type="EMBL" id="MFKA01000079">
    <property type="protein sequence ID" value="OGG31086.1"/>
    <property type="molecule type" value="Genomic_DNA"/>
</dbReference>
<evidence type="ECO:0000256" key="1">
    <source>
        <dbReference type="ARBA" id="ARBA00022898"/>
    </source>
</evidence>
<dbReference type="Proteomes" id="UP000179209">
    <property type="component" value="Unassembled WGS sequence"/>
</dbReference>
<evidence type="ECO:0000313" key="5">
    <source>
        <dbReference type="EMBL" id="OGG31086.1"/>
    </source>
</evidence>
<comment type="cofactor">
    <cofactor evidence="2">
        <name>pyridoxal 5'-phosphate</name>
        <dbReference type="ChEBI" id="CHEBI:597326"/>
    </cofactor>
</comment>
<organism evidence="5 6">
    <name type="scientific">Candidatus Gottesmanbacteria bacterium RIFCSPLOWO2_02_FULL_38_8</name>
    <dbReference type="NCBI Taxonomy" id="1798397"/>
    <lineage>
        <taxon>Bacteria</taxon>
        <taxon>Candidatus Gottesmaniibacteriota</taxon>
    </lineage>
</organism>
<dbReference type="PANTHER" id="PTHR10146:SF14">
    <property type="entry name" value="PYRIDOXAL PHOSPHATE HOMEOSTASIS PROTEIN"/>
    <property type="match status" value="1"/>
</dbReference>
<dbReference type="InterPro" id="IPR001608">
    <property type="entry name" value="Ala_racemase_N"/>
</dbReference>
<accession>A0A1F6B2C9</accession>
<dbReference type="InterPro" id="IPR011078">
    <property type="entry name" value="PyrdxlP_homeostasis"/>
</dbReference>
<sequence length="220" mass="25408">MDAWKKKIKKNLADFYREMVEVCRRCGREEDEINILFATKYLTGEELALFINLYQQLRGGIVTIGENRVQEALSKFNFIEREHSGLVGQFRKIMIGTLQRNKINKALTVFDEIHSVDSIELAGAINRRAFRVIPVFLEVNVSGEKTKQGIKMDEADGIIKSIKKLNHIELKGLMTMAPETENREVIRKIFRRLRQLADQYDLLTSMGMSHDWQEAVMEGS</sequence>
<proteinExistence type="inferred from homology"/>
<protein>
    <recommendedName>
        <fullName evidence="4">Alanine racemase N-terminal domain-containing protein</fullName>
    </recommendedName>
</protein>
<dbReference type="Pfam" id="PF01168">
    <property type="entry name" value="Ala_racemase_N"/>
    <property type="match status" value="1"/>
</dbReference>
<dbReference type="Gene3D" id="3.20.20.10">
    <property type="entry name" value="Alanine racemase"/>
    <property type="match status" value="1"/>
</dbReference>
<comment type="similarity">
    <text evidence="3">Belongs to the pyridoxal phosphate-binding protein YggS/PROSC family.</text>
</comment>
<evidence type="ECO:0000256" key="3">
    <source>
        <dbReference type="RuleBase" id="RU004514"/>
    </source>
</evidence>
<dbReference type="PIRSF" id="PIRSF004848">
    <property type="entry name" value="YBL036c_PLPDEIII"/>
    <property type="match status" value="1"/>
</dbReference>
<dbReference type="GO" id="GO:0030170">
    <property type="term" value="F:pyridoxal phosphate binding"/>
    <property type="evidence" value="ECO:0007669"/>
    <property type="project" value="InterPro"/>
</dbReference>
<reference evidence="5 6" key="1">
    <citation type="journal article" date="2016" name="Nat. Commun.">
        <title>Thousands of microbial genomes shed light on interconnected biogeochemical processes in an aquifer system.</title>
        <authorList>
            <person name="Anantharaman K."/>
            <person name="Brown C.T."/>
            <person name="Hug L.A."/>
            <person name="Sharon I."/>
            <person name="Castelle C.J."/>
            <person name="Probst A.J."/>
            <person name="Thomas B.C."/>
            <person name="Singh A."/>
            <person name="Wilkins M.J."/>
            <person name="Karaoz U."/>
            <person name="Brodie E.L."/>
            <person name="Williams K.H."/>
            <person name="Hubbard S.S."/>
            <person name="Banfield J.F."/>
        </authorList>
    </citation>
    <scope>NUCLEOTIDE SEQUENCE [LARGE SCALE GENOMIC DNA]</scope>
</reference>
<evidence type="ECO:0000313" key="6">
    <source>
        <dbReference type="Proteomes" id="UP000179209"/>
    </source>
</evidence>
<dbReference type="SUPFAM" id="SSF51419">
    <property type="entry name" value="PLP-binding barrel"/>
    <property type="match status" value="1"/>
</dbReference>
<dbReference type="AlphaFoldDB" id="A0A1F6B2C9"/>
<name>A0A1F6B2C9_9BACT</name>